<dbReference type="Gene3D" id="3.90.550.10">
    <property type="entry name" value="Spore Coat Polysaccharide Biosynthesis Protein SpsA, Chain A"/>
    <property type="match status" value="1"/>
</dbReference>
<keyword evidence="2" id="KW-0328">Glycosyltransferase</keyword>
<feature type="domain" description="Glycosyltransferase 2-like" evidence="1">
    <location>
        <begin position="4"/>
        <end position="134"/>
    </location>
</feature>
<dbReference type="Pfam" id="PF00535">
    <property type="entry name" value="Glycos_transf_2"/>
    <property type="match status" value="1"/>
</dbReference>
<organism evidence="2 3">
    <name type="scientific">Maribacter chungangensis</name>
    <dbReference type="NCBI Taxonomy" id="1069117"/>
    <lineage>
        <taxon>Bacteria</taxon>
        <taxon>Pseudomonadati</taxon>
        <taxon>Bacteroidota</taxon>
        <taxon>Flavobacteriia</taxon>
        <taxon>Flavobacteriales</taxon>
        <taxon>Flavobacteriaceae</taxon>
        <taxon>Maribacter</taxon>
    </lineage>
</organism>
<evidence type="ECO:0000313" key="2">
    <source>
        <dbReference type="EMBL" id="MFD0798198.1"/>
    </source>
</evidence>
<accession>A0ABW3B4E8</accession>
<reference evidence="3" key="1">
    <citation type="journal article" date="2019" name="Int. J. Syst. Evol. Microbiol.">
        <title>The Global Catalogue of Microorganisms (GCM) 10K type strain sequencing project: providing services to taxonomists for standard genome sequencing and annotation.</title>
        <authorList>
            <consortium name="The Broad Institute Genomics Platform"/>
            <consortium name="The Broad Institute Genome Sequencing Center for Infectious Disease"/>
            <person name="Wu L."/>
            <person name="Ma J."/>
        </authorList>
    </citation>
    <scope>NUCLEOTIDE SEQUENCE [LARGE SCALE GENOMIC DNA]</scope>
    <source>
        <strain evidence="3">CCUG 61948</strain>
    </source>
</reference>
<dbReference type="PANTHER" id="PTHR22916">
    <property type="entry name" value="GLYCOSYLTRANSFERASE"/>
    <property type="match status" value="1"/>
</dbReference>
<dbReference type="InterPro" id="IPR001173">
    <property type="entry name" value="Glyco_trans_2-like"/>
</dbReference>
<dbReference type="CDD" id="cd06433">
    <property type="entry name" value="GT_2_WfgS_like"/>
    <property type="match status" value="1"/>
</dbReference>
<keyword evidence="3" id="KW-1185">Reference proteome</keyword>
<gene>
    <name evidence="2" type="ORF">ACFQZJ_12060</name>
</gene>
<comment type="caution">
    <text evidence="2">The sequence shown here is derived from an EMBL/GenBank/DDBJ whole genome shotgun (WGS) entry which is preliminary data.</text>
</comment>
<sequence length="252" mass="28696">MKVTIITATFNSEETLSASLSSVWEQDYKNIEHVIVDGASTDNTLKIIKEFSSKNKGITYVSAPDEGIYDAINKGLDLATGDVIGFVHSDDFLANPGIISAIVSRFKEGDYAGVYGNLLYVERQNTNKVVRNWYSKNFHVGLLQRGWMPAHPTLFLKREVYRECGNFDRSYKIAADYDFMLRVLLRPKYKFGFLPEVITKMRVGGKSNKSISNMMLKSQEDLRAMKTNELNRPLMALFFKNFSKLKQFIPLS</sequence>
<dbReference type="SUPFAM" id="SSF53448">
    <property type="entry name" value="Nucleotide-diphospho-sugar transferases"/>
    <property type="match status" value="1"/>
</dbReference>
<dbReference type="GO" id="GO:0016757">
    <property type="term" value="F:glycosyltransferase activity"/>
    <property type="evidence" value="ECO:0007669"/>
    <property type="project" value="UniProtKB-KW"/>
</dbReference>
<evidence type="ECO:0000259" key="1">
    <source>
        <dbReference type="Pfam" id="PF00535"/>
    </source>
</evidence>
<dbReference type="Proteomes" id="UP001597012">
    <property type="component" value="Unassembled WGS sequence"/>
</dbReference>
<dbReference type="EC" id="2.4.-.-" evidence="2"/>
<keyword evidence="2" id="KW-0808">Transferase</keyword>
<dbReference type="EMBL" id="JBHTHY010000008">
    <property type="protein sequence ID" value="MFD0798198.1"/>
    <property type="molecule type" value="Genomic_DNA"/>
</dbReference>
<dbReference type="RefSeq" id="WP_379934845.1">
    <property type="nucleotide sequence ID" value="NZ_JBHTHY010000008.1"/>
</dbReference>
<proteinExistence type="predicted"/>
<protein>
    <submittedName>
        <fullName evidence="2">Glycosyltransferase family 2 protein</fullName>
        <ecNumber evidence="2">2.4.-.-</ecNumber>
    </submittedName>
</protein>
<name>A0ABW3B4E8_9FLAO</name>
<dbReference type="PANTHER" id="PTHR22916:SF3">
    <property type="entry name" value="UDP-GLCNAC:BETAGAL BETA-1,3-N-ACETYLGLUCOSAMINYLTRANSFERASE-LIKE PROTEIN 1"/>
    <property type="match status" value="1"/>
</dbReference>
<dbReference type="InterPro" id="IPR029044">
    <property type="entry name" value="Nucleotide-diphossugar_trans"/>
</dbReference>
<evidence type="ECO:0000313" key="3">
    <source>
        <dbReference type="Proteomes" id="UP001597012"/>
    </source>
</evidence>